<feature type="transmembrane region" description="Helical" evidence="5">
    <location>
        <begin position="6"/>
        <end position="28"/>
    </location>
</feature>
<name>A0A936TDL0_9ACTN</name>
<evidence type="ECO:0000256" key="2">
    <source>
        <dbReference type="ARBA" id="ARBA00022692"/>
    </source>
</evidence>
<feature type="transmembrane region" description="Helical" evidence="5">
    <location>
        <begin position="67"/>
        <end position="87"/>
    </location>
</feature>
<dbReference type="GO" id="GO:0046873">
    <property type="term" value="F:metal ion transmembrane transporter activity"/>
    <property type="evidence" value="ECO:0007669"/>
    <property type="project" value="InterPro"/>
</dbReference>
<evidence type="ECO:0000313" key="7">
    <source>
        <dbReference type="Proteomes" id="UP000727993"/>
    </source>
</evidence>
<proteinExistence type="predicted"/>
<dbReference type="Proteomes" id="UP000727993">
    <property type="component" value="Unassembled WGS sequence"/>
</dbReference>
<feature type="transmembrane region" description="Helical" evidence="5">
    <location>
        <begin position="35"/>
        <end position="55"/>
    </location>
</feature>
<evidence type="ECO:0000256" key="3">
    <source>
        <dbReference type="ARBA" id="ARBA00022989"/>
    </source>
</evidence>
<feature type="transmembrane region" description="Helical" evidence="5">
    <location>
        <begin position="192"/>
        <end position="213"/>
    </location>
</feature>
<evidence type="ECO:0000256" key="5">
    <source>
        <dbReference type="SAM" id="Phobius"/>
    </source>
</evidence>
<keyword evidence="4 5" id="KW-0472">Membrane</keyword>
<comment type="subcellular location">
    <subcellularLocation>
        <location evidence="1">Membrane</location>
        <topology evidence="1">Multi-pass membrane protein</topology>
    </subcellularLocation>
</comment>
<sequence length="245" mass="25792">MSTLGWIILGGVAMSAIALVGGLAALLPQPVLDRVLLPIVGLAAGSLLGGAFFHMLPSAIDALGNNLAVYVWVVAGFVSFFALEQALHWHHCHFRPDEQRQPLGFLLLVADGLHNLVGGLAVGSAFVVDIRVGVVTWLAAAAHEIPQELGDFGVLIQGGWTKRSALLWNFVSALTFLIGGVVAYFSADVVDVAYLLPFAAGNFIYIASADLIPELATHRAGRDKLETTASLLGGLAILYAATWIG</sequence>
<reference evidence="6 7" key="1">
    <citation type="submission" date="2020-10" db="EMBL/GenBank/DDBJ databases">
        <title>Connecting structure to function with the recovery of over 1000 high-quality activated sludge metagenome-assembled genomes encoding full-length rRNA genes using long-read sequencing.</title>
        <authorList>
            <person name="Singleton C.M."/>
            <person name="Petriglieri F."/>
            <person name="Kristensen J.M."/>
            <person name="Kirkegaard R.H."/>
            <person name="Michaelsen T.Y."/>
            <person name="Andersen M.H."/>
            <person name="Karst S.M."/>
            <person name="Dueholm M.S."/>
            <person name="Nielsen P.H."/>
            <person name="Albertsen M."/>
        </authorList>
    </citation>
    <scope>NUCLEOTIDE SEQUENCE [LARGE SCALE GENOMIC DNA]</scope>
    <source>
        <strain evidence="6">Lyne_18-Q3-R50-59_MAXAC.006</strain>
    </source>
</reference>
<accession>A0A936TDL0</accession>
<dbReference type="PANTHER" id="PTHR16950:SF16">
    <property type="entry name" value="ZINC TRANSPORTER ZIP13"/>
    <property type="match status" value="1"/>
</dbReference>
<dbReference type="EMBL" id="JADJZA010000007">
    <property type="protein sequence ID" value="MBK9297478.1"/>
    <property type="molecule type" value="Genomic_DNA"/>
</dbReference>
<protein>
    <submittedName>
        <fullName evidence="6">ZIP family metal transporter</fullName>
    </submittedName>
</protein>
<organism evidence="6 7">
    <name type="scientific">Candidatus Neomicrothrix subdominans</name>
    <dbReference type="NCBI Taxonomy" id="2954438"/>
    <lineage>
        <taxon>Bacteria</taxon>
        <taxon>Bacillati</taxon>
        <taxon>Actinomycetota</taxon>
        <taxon>Acidimicrobiia</taxon>
        <taxon>Acidimicrobiales</taxon>
        <taxon>Microthrixaceae</taxon>
        <taxon>Candidatus Neomicrothrix</taxon>
    </lineage>
</organism>
<dbReference type="AlphaFoldDB" id="A0A936TDL0"/>
<feature type="transmembrane region" description="Helical" evidence="5">
    <location>
        <begin position="166"/>
        <end position="186"/>
    </location>
</feature>
<evidence type="ECO:0000313" key="6">
    <source>
        <dbReference type="EMBL" id="MBK9297478.1"/>
    </source>
</evidence>
<evidence type="ECO:0000256" key="1">
    <source>
        <dbReference type="ARBA" id="ARBA00004141"/>
    </source>
</evidence>
<keyword evidence="3 5" id="KW-1133">Transmembrane helix</keyword>
<dbReference type="PANTHER" id="PTHR16950">
    <property type="entry name" value="ZINC TRANSPORTER SLC39A7 HISTIDINE-RICH MEMBRANE PROTEIN KE4"/>
    <property type="match status" value="1"/>
</dbReference>
<keyword evidence="2 5" id="KW-0812">Transmembrane</keyword>
<evidence type="ECO:0000256" key="4">
    <source>
        <dbReference type="ARBA" id="ARBA00023136"/>
    </source>
</evidence>
<dbReference type="InterPro" id="IPR003689">
    <property type="entry name" value="ZIP"/>
</dbReference>
<feature type="transmembrane region" description="Helical" evidence="5">
    <location>
        <begin position="225"/>
        <end position="244"/>
    </location>
</feature>
<comment type="caution">
    <text evidence="6">The sequence shown here is derived from an EMBL/GenBank/DDBJ whole genome shotgun (WGS) entry which is preliminary data.</text>
</comment>
<dbReference type="Pfam" id="PF02535">
    <property type="entry name" value="Zip"/>
    <property type="match status" value="1"/>
</dbReference>
<dbReference type="GO" id="GO:0016020">
    <property type="term" value="C:membrane"/>
    <property type="evidence" value="ECO:0007669"/>
    <property type="project" value="UniProtKB-SubCell"/>
</dbReference>
<gene>
    <name evidence="6" type="ORF">IPN02_11730</name>
</gene>